<comment type="caution">
    <text evidence="2">The sequence shown here is derived from an EMBL/GenBank/DDBJ whole genome shotgun (WGS) entry which is preliminary data.</text>
</comment>
<dbReference type="Pfam" id="PF13173">
    <property type="entry name" value="AAA_14"/>
    <property type="match status" value="1"/>
</dbReference>
<gene>
    <name evidence="2" type="ORF">EF810_07055</name>
</gene>
<reference evidence="2 3" key="1">
    <citation type="journal article" date="2019" name="Nat. Microbiol.">
        <title>Wide diversity of methane and short-chain alkane metabolisms in uncultured archaea.</title>
        <authorList>
            <person name="Borrel G."/>
            <person name="Adam P.S."/>
            <person name="McKay L.J."/>
            <person name="Chen L.X."/>
            <person name="Sierra-Garcia I.N."/>
            <person name="Sieber C.M."/>
            <person name="Letourneur Q."/>
            <person name="Ghozlane A."/>
            <person name="Andersen G.L."/>
            <person name="Li W.J."/>
            <person name="Hallam S.J."/>
            <person name="Muyzer G."/>
            <person name="de Oliveira V.M."/>
            <person name="Inskeep W.P."/>
            <person name="Banfield J.F."/>
            <person name="Gribaldo S."/>
        </authorList>
    </citation>
    <scope>NUCLEOTIDE SEQUENCE [LARGE SCALE GENOMIC DNA]</scope>
    <source>
        <strain evidence="2">NM4</strain>
    </source>
</reference>
<dbReference type="PANTHER" id="PTHR34704:SF1">
    <property type="entry name" value="ATPASE"/>
    <property type="match status" value="1"/>
</dbReference>
<dbReference type="AlphaFoldDB" id="A0A520KHT0"/>
<dbReference type="InterPro" id="IPR041682">
    <property type="entry name" value="AAA_14"/>
</dbReference>
<evidence type="ECO:0000313" key="3">
    <source>
        <dbReference type="Proteomes" id="UP000316217"/>
    </source>
</evidence>
<dbReference type="EMBL" id="RXII01000110">
    <property type="protein sequence ID" value="RZN59058.1"/>
    <property type="molecule type" value="Genomic_DNA"/>
</dbReference>
<feature type="domain" description="AAA" evidence="1">
    <location>
        <begin position="20"/>
        <end position="117"/>
    </location>
</feature>
<organism evidence="2 3">
    <name type="scientific">Candidatus Methanodesulfokora washburnensis</name>
    <dbReference type="NCBI Taxonomy" id="2478471"/>
    <lineage>
        <taxon>Archaea</taxon>
        <taxon>Thermoproteota</taxon>
        <taxon>Candidatus Korarchaeia</taxon>
        <taxon>Candidatus Korarchaeia incertae sedis</taxon>
        <taxon>Candidatus Methanodesulfokora</taxon>
    </lineage>
</organism>
<accession>A0A520KHT0</accession>
<evidence type="ECO:0000313" key="2">
    <source>
        <dbReference type="EMBL" id="RZN59058.1"/>
    </source>
</evidence>
<dbReference type="PANTHER" id="PTHR34704">
    <property type="entry name" value="ATPASE"/>
    <property type="match status" value="1"/>
</dbReference>
<keyword evidence="2" id="KW-0067">ATP-binding</keyword>
<dbReference type="SUPFAM" id="SSF52540">
    <property type="entry name" value="P-loop containing nucleoside triphosphate hydrolases"/>
    <property type="match status" value="1"/>
</dbReference>
<dbReference type="Proteomes" id="UP000316217">
    <property type="component" value="Unassembled WGS sequence"/>
</dbReference>
<keyword evidence="2" id="KW-0547">Nucleotide-binding</keyword>
<evidence type="ECO:0000259" key="1">
    <source>
        <dbReference type="Pfam" id="PF13173"/>
    </source>
</evidence>
<sequence length="406" mass="46713">MIPITMIPRSEVQKIEKPGWVLVFGRRKTGKTYMLRHMVRHENYFFVTRGGLILEHEEQLLYPVFEERIKNLLLKDITVVVDEFQRLPEKFLDLLHYHSPDSRAKLILVGSSFSVARKLMERRSPLLGIVRPVKVGLIRPVDLIRGLFKLGISPELLLRIAPYIRDPWIMRFVNPGKFRRSDVIEAIRFNVPALIGEVFSEEDRVLTDRYELIIRALSLGNSTPGEVAGYISGFIERGLRSQDVKSYLANLLRMGIASRTQLAGRKRYLYSIESPLIDLFYYLDTKLGYYEIDVPMEELENLASVKEGTYFERFVVDLIASLYGARVQRSLDPEIDGILVKKGRIVAAIEVKMGDIAREEIIKFLERAPKEGEKIVVAREGPSLEGVSLLTHRDILSMAMNFEQRF</sequence>
<name>A0A520KHT0_9CREN</name>
<proteinExistence type="predicted"/>
<dbReference type="InterPro" id="IPR027417">
    <property type="entry name" value="P-loop_NTPase"/>
</dbReference>
<protein>
    <submittedName>
        <fullName evidence="2">ATP-binding protein</fullName>
    </submittedName>
</protein>
<dbReference type="GO" id="GO:0005524">
    <property type="term" value="F:ATP binding"/>
    <property type="evidence" value="ECO:0007669"/>
    <property type="project" value="UniProtKB-KW"/>
</dbReference>